<dbReference type="HOGENOM" id="CLU_069060_0_1_2"/>
<proteinExistence type="predicted"/>
<dbReference type="GeneID" id="8823425"/>
<evidence type="ECO:0000259" key="2">
    <source>
        <dbReference type="Pfam" id="PF14344"/>
    </source>
</evidence>
<reference evidence="3" key="4">
    <citation type="submission" date="2016-09" db="EMBL/GenBank/DDBJ databases">
        <authorList>
            <person name="Pfeiffer F."/>
        </authorList>
    </citation>
    <scope>NUCLEOTIDE SEQUENCE</scope>
    <source>
        <strain evidence="3">ATCC 43099</strain>
    </source>
</reference>
<dbReference type="Pfam" id="PF14344">
    <property type="entry name" value="DUF4397"/>
    <property type="match status" value="2"/>
</dbReference>
<dbReference type="OrthoDB" id="170150at2157"/>
<reference evidence="4 6" key="3">
    <citation type="journal article" date="2014" name="PLoS Genet.">
        <title>Phylogenetically driven sequencing of extremely halophilic archaea reveals strategies for static and dynamic osmo-response.</title>
        <authorList>
            <person name="Becker E.A."/>
            <person name="Seitzer P.M."/>
            <person name="Tritt A."/>
            <person name="Larsen D."/>
            <person name="Krusor M."/>
            <person name="Yao A.I."/>
            <person name="Wu D."/>
            <person name="Madern D."/>
            <person name="Eisen J.A."/>
            <person name="Darling A.E."/>
            <person name="Facciotti M.T."/>
        </authorList>
    </citation>
    <scope>NUCLEOTIDE SEQUENCE [LARGE SCALE GENOMIC DNA]</scope>
    <source>
        <strain evidence="6">ATCC 43099 / DSM 3394 / CCM 3739 / CIP 104546 / IAM 13178 / JCM 8861 / NBRC 102185 / NCIMB 2190 / MS3</strain>
        <strain evidence="4">MS-3</strain>
    </source>
</reference>
<dbReference type="Proteomes" id="UP000001879">
    <property type="component" value="Chromosome"/>
</dbReference>
<dbReference type="InterPro" id="IPR006311">
    <property type="entry name" value="TAT_signal"/>
</dbReference>
<dbReference type="RefSeq" id="WP_004216335.1">
    <property type="nucleotide sequence ID" value="NC_013922.1"/>
</dbReference>
<protein>
    <submittedName>
        <fullName evidence="3">DUF4397 family protein</fullName>
    </submittedName>
</protein>
<feature type="domain" description="DUF4397" evidence="2">
    <location>
        <begin position="154"/>
        <end position="239"/>
    </location>
</feature>
<evidence type="ECO:0000313" key="5">
    <source>
        <dbReference type="Proteomes" id="UP000001879"/>
    </source>
</evidence>
<reference evidence="5" key="1">
    <citation type="submission" date="2010-02" db="EMBL/GenBank/DDBJ databases">
        <title>Complete sequence of chromosome of Natrialba magadii ATCC 43099.</title>
        <authorList>
            <consortium name="US DOE Joint Genome Institute"/>
            <person name="Lucas S."/>
            <person name="Copeland A."/>
            <person name="Lapidus A."/>
            <person name="Cheng J.-F."/>
            <person name="Bruce D."/>
            <person name="Goodwin L."/>
            <person name="Pitluck S."/>
            <person name="Davenport K."/>
            <person name="Saunders E."/>
            <person name="Detter J.C."/>
            <person name="Han C."/>
            <person name="Tapia R."/>
            <person name="Land M."/>
            <person name="Hauser L."/>
            <person name="Kyrpides N."/>
            <person name="Mikhailova N."/>
            <person name="De Castro R.E."/>
            <person name="Maupin-Furlow J.A."/>
            <person name="Woyke T."/>
        </authorList>
    </citation>
    <scope>NUCLEOTIDE SEQUENCE [LARGE SCALE GENOMIC DNA]</scope>
    <source>
        <strain evidence="5">ATCC 43099 / DSM 3394 / CCM 3739 / CIP 104546 / IAM 13178 / JCM 8861 / NBRC 102185 / NCIMB 2190 / MS3</strain>
    </source>
</reference>
<dbReference type="InterPro" id="IPR025510">
    <property type="entry name" value="DUF4397"/>
</dbReference>
<dbReference type="PaxDb" id="547559-Nmag_0598"/>
<feature type="region of interest" description="Disordered" evidence="1">
    <location>
        <begin position="20"/>
        <end position="67"/>
    </location>
</feature>
<gene>
    <name evidence="3" type="ordered locus">Nmag_0598</name>
    <name evidence="4" type="ORF">C500_15540</name>
</gene>
<feature type="domain" description="DUF4397" evidence="2">
    <location>
        <begin position="61"/>
        <end position="152"/>
    </location>
</feature>
<dbReference type="PATRIC" id="fig|547559.17.peg.3047"/>
<evidence type="ECO:0000256" key="1">
    <source>
        <dbReference type="SAM" id="MobiDB-lite"/>
    </source>
</evidence>
<evidence type="ECO:0000313" key="4">
    <source>
        <dbReference type="EMBL" id="ELY26589.1"/>
    </source>
</evidence>
<dbReference type="AlphaFoldDB" id="D3SYS3"/>
<reference evidence="3 5" key="2">
    <citation type="journal article" date="2012" name="BMC Genomics">
        <title>A comparative genomics perspective on the genetic content of the alkaliphilic haloarchaeon Natrialba magadii ATCC 43099T.</title>
        <authorList>
            <person name="Siddaramappa S."/>
            <person name="Challacombe J.F."/>
            <person name="Decastro R.E."/>
            <person name="Pfeiffer F."/>
            <person name="Sastre D.E."/>
            <person name="Gimenez M.I."/>
            <person name="Paggi R.A."/>
            <person name="Detter J.C."/>
            <person name="Davenport K.W."/>
            <person name="Goodwin L.A."/>
            <person name="Kyrpides N."/>
            <person name="Tapia R."/>
            <person name="Pitluck S."/>
            <person name="Lucas S."/>
            <person name="Woyke T."/>
            <person name="Maupin-Furlow J.A."/>
        </authorList>
    </citation>
    <scope>NUCLEOTIDE SEQUENCE [LARGE SCALE GENOMIC DNA]</scope>
    <source>
        <strain evidence="3">ATCC 43099</strain>
        <strain evidence="5">ATCC 43099 / DSM 3394 / CCM 3739 / CIP 104546 / IAM 13178 / JCM 8861 / NBRC 102185 / NCIMB 2190 / MS3</strain>
    </source>
</reference>
<evidence type="ECO:0000313" key="6">
    <source>
        <dbReference type="Proteomes" id="UP000011543"/>
    </source>
</evidence>
<feature type="compositionally biased region" description="Basic and acidic residues" evidence="1">
    <location>
        <begin position="28"/>
        <end position="52"/>
    </location>
</feature>
<accession>D3SYS3</accession>
<dbReference type="KEGG" id="nmg:Nmag_0598"/>
<dbReference type="EMBL" id="AOHS01000051">
    <property type="protein sequence ID" value="ELY26589.1"/>
    <property type="molecule type" value="Genomic_DNA"/>
</dbReference>
<dbReference type="Proteomes" id="UP000011543">
    <property type="component" value="Unassembled WGS sequence"/>
</dbReference>
<dbReference type="eggNOG" id="arCOG06227">
    <property type="taxonomic scope" value="Archaea"/>
</dbReference>
<name>D3SYS3_NATMM</name>
<dbReference type="EMBL" id="CP001932">
    <property type="protein sequence ID" value="ADD04184.1"/>
    <property type="molecule type" value="Genomic_DNA"/>
</dbReference>
<evidence type="ECO:0000313" key="3">
    <source>
        <dbReference type="EMBL" id="ADD04184.1"/>
    </source>
</evidence>
<sequence length="263" mass="27895">MSPTRRTAIKSVGVASGLAAIPGTVYARGEHEDDEREKKRNEKPDEKKKNDEPPMEPPTGGVRVAHLSPDAPNVDVFVDDQRVLADVPYGDISPYLELEPGTYRVQITAADDPDAIVYDEQVSVEDAFYTLAAIGELEANTFEVLVLTDAGSAVVRLVHASPDAPAVDVSAAGQPLFENVAFGEASDYIAVPAGDYTLEISPAGDQETVVAAVDVTLELATPYTAFATGYLEPPADLEDRAFEVLLTPDGPAAIEAETPAQAN</sequence>
<dbReference type="PROSITE" id="PS51318">
    <property type="entry name" value="TAT"/>
    <property type="match status" value="1"/>
</dbReference>
<keyword evidence="5" id="KW-1185">Reference proteome</keyword>
<organism evidence="3 5">
    <name type="scientific">Natrialba magadii (strain ATCC 43099 / DSM 3394 / CCM 3739 / CIP 104546 / IAM 13178 / JCM 8861 / NBRC 102185 / NCIMB 2190 / MS3)</name>
    <name type="common">Natronobacterium magadii</name>
    <dbReference type="NCBI Taxonomy" id="547559"/>
    <lineage>
        <taxon>Archaea</taxon>
        <taxon>Methanobacteriati</taxon>
        <taxon>Methanobacteriota</taxon>
        <taxon>Stenosarchaea group</taxon>
        <taxon>Halobacteria</taxon>
        <taxon>Halobacteriales</taxon>
        <taxon>Natrialbaceae</taxon>
        <taxon>Natrialba</taxon>
    </lineage>
</organism>